<sequence length="215" mass="22208">MASRADPAVEVAAVVTDESDTLIHDVVDDDTALVVVPATMDDAAATSESNQRKKVNQRWVLSDEAKRALEAVYNERRFPTLAMREELAQELGGSLRQVQVWFQNRRQRDHRPDDEATLSTGASPPIGSSAVSGTRAPAPASTGAVSGAPSAPVQPFDPLPSVAPSSSALPTLPALPTLGTALGTAAGALASGAVSGMDHLAGAPALTPSVLRRIS</sequence>
<dbReference type="Pfam" id="PF00046">
    <property type="entry name" value="Homeodomain"/>
    <property type="match status" value="1"/>
</dbReference>
<keyword evidence="8" id="KW-1185">Reference proteome</keyword>
<keyword evidence="2 3" id="KW-0371">Homeobox</keyword>
<feature type="domain" description="Homeobox" evidence="6">
    <location>
        <begin position="52"/>
        <end position="112"/>
    </location>
</feature>
<feature type="region of interest" description="Disordered" evidence="5">
    <location>
        <begin position="105"/>
        <end position="165"/>
    </location>
</feature>
<proteinExistence type="predicted"/>
<dbReference type="InterPro" id="IPR052631">
    <property type="entry name" value="Paired_homeobox_Bicoid"/>
</dbReference>
<dbReference type="SMART" id="SM00389">
    <property type="entry name" value="HOX"/>
    <property type="match status" value="1"/>
</dbReference>
<keyword evidence="1 3" id="KW-0238">DNA-binding</keyword>
<evidence type="ECO:0000313" key="8">
    <source>
        <dbReference type="Proteomes" id="UP000037460"/>
    </source>
</evidence>
<dbReference type="CDD" id="cd00086">
    <property type="entry name" value="homeodomain"/>
    <property type="match status" value="1"/>
</dbReference>
<dbReference type="EMBL" id="JWZX01002352">
    <property type="protein sequence ID" value="KOO29813.1"/>
    <property type="molecule type" value="Genomic_DNA"/>
</dbReference>
<accession>A0A0M0JUL2</accession>
<keyword evidence="3 4" id="KW-0539">Nucleus</keyword>
<dbReference type="InterPro" id="IPR001356">
    <property type="entry name" value="HD"/>
</dbReference>
<dbReference type="Proteomes" id="UP000037460">
    <property type="component" value="Unassembled WGS sequence"/>
</dbReference>
<gene>
    <name evidence="7" type="ORF">Ctob_005418</name>
</gene>
<comment type="caution">
    <text evidence="7">The sequence shown here is derived from an EMBL/GenBank/DDBJ whole genome shotgun (WGS) entry which is preliminary data.</text>
</comment>
<evidence type="ECO:0000313" key="7">
    <source>
        <dbReference type="EMBL" id="KOO29813.1"/>
    </source>
</evidence>
<dbReference type="InterPro" id="IPR000047">
    <property type="entry name" value="HTH_motif"/>
</dbReference>
<evidence type="ECO:0000256" key="2">
    <source>
        <dbReference type="ARBA" id="ARBA00023155"/>
    </source>
</evidence>
<dbReference type="Gene3D" id="1.10.10.60">
    <property type="entry name" value="Homeodomain-like"/>
    <property type="match status" value="1"/>
</dbReference>
<evidence type="ECO:0000256" key="3">
    <source>
        <dbReference type="PROSITE-ProRule" id="PRU00108"/>
    </source>
</evidence>
<dbReference type="AlphaFoldDB" id="A0A0M0JUL2"/>
<dbReference type="InterPro" id="IPR009057">
    <property type="entry name" value="Homeodomain-like_sf"/>
</dbReference>
<dbReference type="PRINTS" id="PR00031">
    <property type="entry name" value="HTHREPRESSR"/>
</dbReference>
<dbReference type="GO" id="GO:0005634">
    <property type="term" value="C:nucleus"/>
    <property type="evidence" value="ECO:0007669"/>
    <property type="project" value="UniProtKB-SubCell"/>
</dbReference>
<dbReference type="PANTHER" id="PTHR46255:SF3">
    <property type="entry name" value="HOMEOBOX DOMAIN-CONTAINING PROTEIN"/>
    <property type="match status" value="1"/>
</dbReference>
<dbReference type="GO" id="GO:0000981">
    <property type="term" value="F:DNA-binding transcription factor activity, RNA polymerase II-specific"/>
    <property type="evidence" value="ECO:0007669"/>
    <property type="project" value="TreeGrafter"/>
</dbReference>
<dbReference type="GO" id="GO:1990837">
    <property type="term" value="F:sequence-specific double-stranded DNA binding"/>
    <property type="evidence" value="ECO:0007669"/>
    <property type="project" value="TreeGrafter"/>
</dbReference>
<feature type="DNA-binding region" description="Homeobox" evidence="3">
    <location>
        <begin position="54"/>
        <end position="113"/>
    </location>
</feature>
<evidence type="ECO:0000256" key="5">
    <source>
        <dbReference type="SAM" id="MobiDB-lite"/>
    </source>
</evidence>
<protein>
    <submittedName>
        <fullName evidence="7">Homeobox-domain-containing protein</fullName>
    </submittedName>
</protein>
<dbReference type="PANTHER" id="PTHR46255">
    <property type="entry name" value="SHORT STATURE HOMEOBOX"/>
    <property type="match status" value="1"/>
</dbReference>
<dbReference type="OrthoDB" id="6159439at2759"/>
<evidence type="ECO:0000256" key="4">
    <source>
        <dbReference type="RuleBase" id="RU000682"/>
    </source>
</evidence>
<reference evidence="8" key="1">
    <citation type="journal article" date="2015" name="PLoS Genet.">
        <title>Genome Sequence and Transcriptome Analyses of Chrysochromulina tobin: Metabolic Tools for Enhanced Algal Fitness in the Prominent Order Prymnesiales (Haptophyceae).</title>
        <authorList>
            <person name="Hovde B.T."/>
            <person name="Deodato C.R."/>
            <person name="Hunsperger H.M."/>
            <person name="Ryken S.A."/>
            <person name="Yost W."/>
            <person name="Jha R.K."/>
            <person name="Patterson J."/>
            <person name="Monnat R.J. Jr."/>
            <person name="Barlow S.B."/>
            <person name="Starkenburg S.R."/>
            <person name="Cattolico R.A."/>
        </authorList>
    </citation>
    <scope>NUCLEOTIDE SEQUENCE</scope>
    <source>
        <strain evidence="8">CCMP291</strain>
    </source>
</reference>
<name>A0A0M0JUL2_9EUKA</name>
<dbReference type="SUPFAM" id="SSF46689">
    <property type="entry name" value="Homeodomain-like"/>
    <property type="match status" value="1"/>
</dbReference>
<comment type="subcellular location">
    <subcellularLocation>
        <location evidence="3 4">Nucleus</location>
    </subcellularLocation>
</comment>
<dbReference type="PROSITE" id="PS50071">
    <property type="entry name" value="HOMEOBOX_2"/>
    <property type="match status" value="1"/>
</dbReference>
<organism evidence="7 8">
    <name type="scientific">Chrysochromulina tobinii</name>
    <dbReference type="NCBI Taxonomy" id="1460289"/>
    <lineage>
        <taxon>Eukaryota</taxon>
        <taxon>Haptista</taxon>
        <taxon>Haptophyta</taxon>
        <taxon>Prymnesiophyceae</taxon>
        <taxon>Prymnesiales</taxon>
        <taxon>Chrysochromulinaceae</taxon>
        <taxon>Chrysochromulina</taxon>
    </lineage>
</organism>
<evidence type="ECO:0000259" key="6">
    <source>
        <dbReference type="PROSITE" id="PS50071"/>
    </source>
</evidence>
<evidence type="ECO:0000256" key="1">
    <source>
        <dbReference type="ARBA" id="ARBA00023125"/>
    </source>
</evidence>